<dbReference type="PANTHER" id="PTHR33116">
    <property type="entry name" value="REVERSE TRANSCRIPTASE ZINC-BINDING DOMAIN-CONTAINING PROTEIN-RELATED-RELATED"/>
    <property type="match status" value="1"/>
</dbReference>
<gene>
    <name evidence="1" type="ORF">VFH_VI026280</name>
</gene>
<dbReference type="EMBL" id="OX451741">
    <property type="protein sequence ID" value="CAI8616381.1"/>
    <property type="molecule type" value="Genomic_DNA"/>
</dbReference>
<accession>A0AAV1B154</accession>
<protein>
    <recommendedName>
        <fullName evidence="3">Reverse transcriptase domain-containing protein</fullName>
    </recommendedName>
</protein>
<evidence type="ECO:0000313" key="2">
    <source>
        <dbReference type="Proteomes" id="UP001157006"/>
    </source>
</evidence>
<dbReference type="PANTHER" id="PTHR33116:SF86">
    <property type="entry name" value="REVERSE TRANSCRIPTASE DOMAIN-CONTAINING PROTEIN"/>
    <property type="match status" value="1"/>
</dbReference>
<reference evidence="1 2" key="1">
    <citation type="submission" date="2023-01" db="EMBL/GenBank/DDBJ databases">
        <authorList>
            <person name="Kreplak J."/>
        </authorList>
    </citation>
    <scope>NUCLEOTIDE SEQUENCE [LARGE SCALE GENOMIC DNA]</scope>
</reference>
<organism evidence="1 2">
    <name type="scientific">Vicia faba</name>
    <name type="common">Broad bean</name>
    <name type="synonym">Faba vulgaris</name>
    <dbReference type="NCBI Taxonomy" id="3906"/>
    <lineage>
        <taxon>Eukaryota</taxon>
        <taxon>Viridiplantae</taxon>
        <taxon>Streptophyta</taxon>
        <taxon>Embryophyta</taxon>
        <taxon>Tracheophyta</taxon>
        <taxon>Spermatophyta</taxon>
        <taxon>Magnoliopsida</taxon>
        <taxon>eudicotyledons</taxon>
        <taxon>Gunneridae</taxon>
        <taxon>Pentapetalae</taxon>
        <taxon>rosids</taxon>
        <taxon>fabids</taxon>
        <taxon>Fabales</taxon>
        <taxon>Fabaceae</taxon>
        <taxon>Papilionoideae</taxon>
        <taxon>50 kb inversion clade</taxon>
        <taxon>NPAAA clade</taxon>
        <taxon>Hologalegina</taxon>
        <taxon>IRL clade</taxon>
        <taxon>Fabeae</taxon>
        <taxon>Vicia</taxon>
    </lineage>
</organism>
<name>A0AAV1B154_VICFA</name>
<dbReference type="AlphaFoldDB" id="A0AAV1B154"/>
<evidence type="ECO:0008006" key="3">
    <source>
        <dbReference type="Google" id="ProtNLM"/>
    </source>
</evidence>
<proteinExistence type="predicted"/>
<sequence length="137" mass="15775">MLPQFLIESWLTANPNISFYPERVLRQGDLLSPYLCILFADVLSGILKVFKAVSDQKGNLDKSEVSFSRNVKIKEREGIHTMLVRKKLKGWKEKFLSRSGKEILIKAVSQAIPNYVICCYKLPEQVCHELEVMLARF</sequence>
<dbReference type="Proteomes" id="UP001157006">
    <property type="component" value="Chromosome 6"/>
</dbReference>
<evidence type="ECO:0000313" key="1">
    <source>
        <dbReference type="EMBL" id="CAI8616381.1"/>
    </source>
</evidence>
<keyword evidence="2" id="KW-1185">Reference proteome</keyword>